<accession>A0A951QL57</accession>
<gene>
    <name evidence="1" type="ORF">KME60_08505</name>
</gene>
<dbReference type="AlphaFoldDB" id="A0A951QL57"/>
<comment type="caution">
    <text evidence="1">The sequence shown here is derived from an EMBL/GenBank/DDBJ whole genome shotgun (WGS) entry which is preliminary data.</text>
</comment>
<evidence type="ECO:0000313" key="2">
    <source>
        <dbReference type="Proteomes" id="UP000729701"/>
    </source>
</evidence>
<dbReference type="EMBL" id="JAHHGZ010000007">
    <property type="protein sequence ID" value="MBW4667456.1"/>
    <property type="molecule type" value="Genomic_DNA"/>
</dbReference>
<dbReference type="Proteomes" id="UP000729701">
    <property type="component" value="Unassembled WGS sequence"/>
</dbReference>
<sequence>MIEVQAAGYYWQPLTAKSQKARSDKRDIAFSEKYVLYSESWSLERIAQLVRALR</sequence>
<organism evidence="1 2">
    <name type="scientific">Cyanomargarita calcarea GSE-NOS-MK-12-04C</name>
    <dbReference type="NCBI Taxonomy" id="2839659"/>
    <lineage>
        <taxon>Bacteria</taxon>
        <taxon>Bacillati</taxon>
        <taxon>Cyanobacteriota</taxon>
        <taxon>Cyanophyceae</taxon>
        <taxon>Nostocales</taxon>
        <taxon>Cyanomargaritaceae</taxon>
        <taxon>Cyanomargarita</taxon>
    </lineage>
</organism>
<evidence type="ECO:0000313" key="1">
    <source>
        <dbReference type="EMBL" id="MBW4667456.1"/>
    </source>
</evidence>
<name>A0A951QL57_9CYAN</name>
<proteinExistence type="predicted"/>
<reference evidence="1" key="2">
    <citation type="journal article" date="2022" name="Microbiol. Resour. Announc.">
        <title>Metagenome Sequencing to Explore Phylogenomics of Terrestrial Cyanobacteria.</title>
        <authorList>
            <person name="Ward R.D."/>
            <person name="Stajich J.E."/>
            <person name="Johansen J.R."/>
            <person name="Huntemann M."/>
            <person name="Clum A."/>
            <person name="Foster B."/>
            <person name="Foster B."/>
            <person name="Roux S."/>
            <person name="Palaniappan K."/>
            <person name="Varghese N."/>
            <person name="Mukherjee S."/>
            <person name="Reddy T.B.K."/>
            <person name="Daum C."/>
            <person name="Copeland A."/>
            <person name="Chen I.A."/>
            <person name="Ivanova N.N."/>
            <person name="Kyrpides N.C."/>
            <person name="Shapiro N."/>
            <person name="Eloe-Fadrosh E.A."/>
            <person name="Pietrasiak N."/>
        </authorList>
    </citation>
    <scope>NUCLEOTIDE SEQUENCE</scope>
    <source>
        <strain evidence="1">GSE-NOS-MK-12-04C</strain>
    </source>
</reference>
<protein>
    <submittedName>
        <fullName evidence="1">Uncharacterized protein</fullName>
    </submittedName>
</protein>
<reference evidence="1" key="1">
    <citation type="submission" date="2021-05" db="EMBL/GenBank/DDBJ databases">
        <authorList>
            <person name="Pietrasiak N."/>
            <person name="Ward R."/>
            <person name="Stajich J.E."/>
            <person name="Kurbessoian T."/>
        </authorList>
    </citation>
    <scope>NUCLEOTIDE SEQUENCE</scope>
    <source>
        <strain evidence="1">GSE-NOS-MK-12-04C</strain>
    </source>
</reference>